<accession>A0A317Y0U4</accession>
<evidence type="ECO:0000256" key="1">
    <source>
        <dbReference type="SAM" id="MobiDB-lite"/>
    </source>
</evidence>
<comment type="caution">
    <text evidence="2">The sequence shown here is derived from an EMBL/GenBank/DDBJ whole genome shotgun (WGS) entry which is preliminary data.</text>
</comment>
<dbReference type="AlphaFoldDB" id="A0A317Y0U4"/>
<proteinExistence type="predicted"/>
<feature type="compositionally biased region" description="Low complexity" evidence="1">
    <location>
        <begin position="163"/>
        <end position="185"/>
    </location>
</feature>
<evidence type="ECO:0000313" key="2">
    <source>
        <dbReference type="EMBL" id="PWZ52259.1"/>
    </source>
</evidence>
<feature type="compositionally biased region" description="Polar residues" evidence="1">
    <location>
        <begin position="136"/>
        <end position="150"/>
    </location>
</feature>
<feature type="compositionally biased region" description="Basic and acidic residues" evidence="1">
    <location>
        <begin position="124"/>
        <end position="134"/>
    </location>
</feature>
<organism evidence="2">
    <name type="scientific">Zea mays</name>
    <name type="common">Maize</name>
    <dbReference type="NCBI Taxonomy" id="4577"/>
    <lineage>
        <taxon>Eukaryota</taxon>
        <taxon>Viridiplantae</taxon>
        <taxon>Streptophyta</taxon>
        <taxon>Embryophyta</taxon>
        <taxon>Tracheophyta</taxon>
        <taxon>Spermatophyta</taxon>
        <taxon>Magnoliopsida</taxon>
        <taxon>Liliopsida</taxon>
        <taxon>Poales</taxon>
        <taxon>Poaceae</taxon>
        <taxon>PACMAD clade</taxon>
        <taxon>Panicoideae</taxon>
        <taxon>Andropogonodae</taxon>
        <taxon>Andropogoneae</taxon>
        <taxon>Tripsacinae</taxon>
        <taxon>Zea</taxon>
    </lineage>
</organism>
<dbReference type="Proteomes" id="UP000251960">
    <property type="component" value="Chromosome 1"/>
</dbReference>
<dbReference type="EMBL" id="NCVQ01000001">
    <property type="protein sequence ID" value="PWZ52259.1"/>
    <property type="molecule type" value="Genomic_DNA"/>
</dbReference>
<name>A0A317Y0U4_MAIZE</name>
<reference evidence="2" key="1">
    <citation type="journal article" date="2018" name="Nat. Genet.">
        <title>Extensive intraspecific gene order and gene structural variations between Mo17 and other maize genomes.</title>
        <authorList>
            <person name="Sun S."/>
            <person name="Zhou Y."/>
            <person name="Chen J."/>
            <person name="Shi J."/>
            <person name="Zhao H."/>
            <person name="Zhao H."/>
            <person name="Song W."/>
            <person name="Zhang M."/>
            <person name="Cui Y."/>
            <person name="Dong X."/>
            <person name="Liu H."/>
            <person name="Ma X."/>
            <person name="Jiao Y."/>
            <person name="Wang B."/>
            <person name="Wei X."/>
            <person name="Stein J.C."/>
            <person name="Glaubitz J.C."/>
            <person name="Lu F."/>
            <person name="Yu G."/>
            <person name="Liang C."/>
            <person name="Fengler K."/>
            <person name="Li B."/>
            <person name="Rafalski A."/>
            <person name="Schnable P.S."/>
            <person name="Ware D.H."/>
            <person name="Buckler E.S."/>
            <person name="Lai J."/>
        </authorList>
    </citation>
    <scope>NUCLEOTIDE SEQUENCE [LARGE SCALE GENOMIC DNA]</scope>
    <source>
        <tissue evidence="2">Seedling</tissue>
    </source>
</reference>
<gene>
    <name evidence="2" type="ORF">Zm00014a_010054</name>
</gene>
<sequence>MPPPHLSHACPRPRISLVPPSHPVLRDPLWCPDRSVLAKVVTYQVRKISSGMPQGVLNLSYKLSEVTQTAGANGYTPTQIAAYPPPSGKAGAYAPLVAYPPPATDQEELWNGARGQAVGRRRRGPPDRGNDIRRSPPNTMANAARLTTTADLAMTPAGRRRAASSSAVVASSSSSLSPGDSPGLLRASSHGHGD</sequence>
<feature type="region of interest" description="Disordered" evidence="1">
    <location>
        <begin position="113"/>
        <end position="194"/>
    </location>
</feature>
<protein>
    <submittedName>
        <fullName evidence="2">Uncharacterized protein</fullName>
    </submittedName>
</protein>